<evidence type="ECO:0000313" key="3">
    <source>
        <dbReference type="Proteomes" id="UP001221142"/>
    </source>
</evidence>
<keyword evidence="1" id="KW-0732">Signal</keyword>
<dbReference type="Proteomes" id="UP001221142">
    <property type="component" value="Unassembled WGS sequence"/>
</dbReference>
<feature type="chain" id="PRO_5041912015" description="Secreted protein" evidence="1">
    <location>
        <begin position="24"/>
        <end position="91"/>
    </location>
</feature>
<reference evidence="2" key="1">
    <citation type="submission" date="2023-03" db="EMBL/GenBank/DDBJ databases">
        <title>Massive genome expansion in bonnet fungi (Mycena s.s.) driven by repeated elements and novel gene families across ecological guilds.</title>
        <authorList>
            <consortium name="Lawrence Berkeley National Laboratory"/>
            <person name="Harder C.B."/>
            <person name="Miyauchi S."/>
            <person name="Viragh M."/>
            <person name="Kuo A."/>
            <person name="Thoen E."/>
            <person name="Andreopoulos B."/>
            <person name="Lu D."/>
            <person name="Skrede I."/>
            <person name="Drula E."/>
            <person name="Henrissat B."/>
            <person name="Morin E."/>
            <person name="Kohler A."/>
            <person name="Barry K."/>
            <person name="LaButti K."/>
            <person name="Morin E."/>
            <person name="Salamov A."/>
            <person name="Lipzen A."/>
            <person name="Mereny Z."/>
            <person name="Hegedus B."/>
            <person name="Baldrian P."/>
            <person name="Stursova M."/>
            <person name="Weitz H."/>
            <person name="Taylor A."/>
            <person name="Grigoriev I.V."/>
            <person name="Nagy L.G."/>
            <person name="Martin F."/>
            <person name="Kauserud H."/>
        </authorList>
    </citation>
    <scope>NUCLEOTIDE SEQUENCE</scope>
    <source>
        <strain evidence="2">9284</strain>
    </source>
</reference>
<evidence type="ECO:0000313" key="2">
    <source>
        <dbReference type="EMBL" id="KAJ7606206.1"/>
    </source>
</evidence>
<organism evidence="2 3">
    <name type="scientific">Roridomyces roridus</name>
    <dbReference type="NCBI Taxonomy" id="1738132"/>
    <lineage>
        <taxon>Eukaryota</taxon>
        <taxon>Fungi</taxon>
        <taxon>Dikarya</taxon>
        <taxon>Basidiomycota</taxon>
        <taxon>Agaricomycotina</taxon>
        <taxon>Agaricomycetes</taxon>
        <taxon>Agaricomycetidae</taxon>
        <taxon>Agaricales</taxon>
        <taxon>Marasmiineae</taxon>
        <taxon>Mycenaceae</taxon>
        <taxon>Roridomyces</taxon>
    </lineage>
</organism>
<evidence type="ECO:0000256" key="1">
    <source>
        <dbReference type="SAM" id="SignalP"/>
    </source>
</evidence>
<feature type="signal peptide" evidence="1">
    <location>
        <begin position="1"/>
        <end position="23"/>
    </location>
</feature>
<sequence length="91" mass="10114">MMQQDFGSTLLVVLLAFWTGSKPGECPHDDVRITTPRSPLILPPRVLLEDLLQRKVVHCSWSPHVSLQPRILCDAPSASGRILPSLCRESV</sequence>
<accession>A0AAD7AZZ2</accession>
<dbReference type="AlphaFoldDB" id="A0AAD7AZZ2"/>
<name>A0AAD7AZZ2_9AGAR</name>
<keyword evidence="3" id="KW-1185">Reference proteome</keyword>
<evidence type="ECO:0008006" key="4">
    <source>
        <dbReference type="Google" id="ProtNLM"/>
    </source>
</evidence>
<dbReference type="EMBL" id="JARKIF010000061">
    <property type="protein sequence ID" value="KAJ7606206.1"/>
    <property type="molecule type" value="Genomic_DNA"/>
</dbReference>
<comment type="caution">
    <text evidence="2">The sequence shown here is derived from an EMBL/GenBank/DDBJ whole genome shotgun (WGS) entry which is preliminary data.</text>
</comment>
<proteinExistence type="predicted"/>
<protein>
    <recommendedName>
        <fullName evidence="4">Secreted protein</fullName>
    </recommendedName>
</protein>
<gene>
    <name evidence="2" type="ORF">FB45DRAFT_950854</name>
</gene>